<accession>A0A9D5KAR5</accession>
<evidence type="ECO:0000313" key="2">
    <source>
        <dbReference type="Proteomes" id="UP000630660"/>
    </source>
</evidence>
<name>A0A9D5KAR5_UNCW3</name>
<gene>
    <name evidence="1" type="ORF">GF359_06040</name>
</gene>
<reference evidence="1" key="1">
    <citation type="submission" date="2019-11" db="EMBL/GenBank/DDBJ databases">
        <title>Microbial mats filling the niche in hypersaline microbial mats.</title>
        <authorList>
            <person name="Wong H.L."/>
            <person name="Macleod F.I."/>
            <person name="White R.A. III"/>
            <person name="Burns B.P."/>
        </authorList>
    </citation>
    <scope>NUCLEOTIDE SEQUENCE</scope>
    <source>
        <strain evidence="1">Bin_327</strain>
    </source>
</reference>
<proteinExistence type="predicted"/>
<comment type="caution">
    <text evidence="1">The sequence shown here is derived from an EMBL/GenBank/DDBJ whole genome shotgun (WGS) entry which is preliminary data.</text>
</comment>
<dbReference type="EMBL" id="WJKJ01000197">
    <property type="protein sequence ID" value="MBD3364759.1"/>
    <property type="molecule type" value="Genomic_DNA"/>
</dbReference>
<protein>
    <submittedName>
        <fullName evidence="1">Uncharacterized protein</fullName>
    </submittedName>
</protein>
<sequence>MGRLATLGSLFLLLVQVGQAGYRDRMNLGIGIQAGEPTGVTVNYRATTNTSLDFAAGWNVFSKRPSVHFGYLIHFPFNTLIVDLSAYSGMGLTFGTNRFNTESADSTLYLAGRVPLGIELISNHLGVYGEVDGFINFLPDNKLGLGGGVGLRFYF</sequence>
<dbReference type="Proteomes" id="UP000630660">
    <property type="component" value="Unassembled WGS sequence"/>
</dbReference>
<dbReference type="AlphaFoldDB" id="A0A9D5KAR5"/>
<organism evidence="1 2">
    <name type="scientific">candidate division WOR-3 bacterium</name>
    <dbReference type="NCBI Taxonomy" id="2052148"/>
    <lineage>
        <taxon>Bacteria</taxon>
        <taxon>Bacteria division WOR-3</taxon>
    </lineage>
</organism>
<evidence type="ECO:0000313" key="1">
    <source>
        <dbReference type="EMBL" id="MBD3364759.1"/>
    </source>
</evidence>